<protein>
    <recommendedName>
        <fullName evidence="3">Glycosyltransferase 2-like domain-containing protein</fullName>
    </recommendedName>
</protein>
<accession>A0A5P9XRV4</accession>
<proteinExistence type="predicted"/>
<evidence type="ECO:0000313" key="2">
    <source>
        <dbReference type="Proteomes" id="UP000363590"/>
    </source>
</evidence>
<dbReference type="KEGG" id="atx:GCD22_02196"/>
<reference evidence="1 2" key="1">
    <citation type="submission" date="2019-10" db="EMBL/GenBank/DDBJ databases">
        <authorList>
            <person name="Wang R."/>
        </authorList>
    </citation>
    <scope>NUCLEOTIDE SEQUENCE [LARGE SCALE GENOMIC DNA]</scope>
    <source>
        <strain evidence="1 2">ATCC 19377</strain>
    </source>
</reference>
<name>A0A5P9XRV4_ACITH</name>
<dbReference type="Gene3D" id="3.90.550.10">
    <property type="entry name" value="Spore Coat Polysaccharide Biosynthesis Protein SpsA, Chain A"/>
    <property type="match status" value="1"/>
</dbReference>
<dbReference type="Proteomes" id="UP000363590">
    <property type="component" value="Chromosome"/>
</dbReference>
<dbReference type="AlphaFoldDB" id="A0A5P9XRV4"/>
<evidence type="ECO:0008006" key="3">
    <source>
        <dbReference type="Google" id="ProtNLM"/>
    </source>
</evidence>
<dbReference type="EMBL" id="CP045571">
    <property type="protein sequence ID" value="QFX96430.1"/>
    <property type="molecule type" value="Genomic_DNA"/>
</dbReference>
<organism evidence="1 2">
    <name type="scientific">Acidithiobacillus thiooxidans ATCC 19377</name>
    <dbReference type="NCBI Taxonomy" id="637390"/>
    <lineage>
        <taxon>Bacteria</taxon>
        <taxon>Pseudomonadati</taxon>
        <taxon>Pseudomonadota</taxon>
        <taxon>Acidithiobacillia</taxon>
        <taxon>Acidithiobacillales</taxon>
        <taxon>Acidithiobacillaceae</taxon>
        <taxon>Acidithiobacillus</taxon>
    </lineage>
</organism>
<evidence type="ECO:0000313" key="1">
    <source>
        <dbReference type="EMBL" id="QFX96430.1"/>
    </source>
</evidence>
<gene>
    <name evidence="1" type="ORF">GCD22_02196</name>
</gene>
<dbReference type="InterPro" id="IPR029044">
    <property type="entry name" value="Nucleotide-diphossugar_trans"/>
</dbReference>
<dbReference type="SUPFAM" id="SSF53448">
    <property type="entry name" value="Nucleotide-diphospho-sugar transferases"/>
    <property type="match status" value="1"/>
</dbReference>
<sequence length="286" mass="32761">MGKNTGSATGFSAGIEYAINSGSKYLWLLDDDNKPECGSLQQLLTQYIKLCESTPEENLAVLSYRPAQQIILSSGESLKYVNPKKSSFHGFHICDIPHKIRRRIPFIDNHYRKNIPDCVSLDAAPYGGLFINYKLVKKIGLPRKDFILYEDDTEYTYRITQDSGKIFCILSSKIEDMEVAWNAVQRFNNSFTAILKGAGDFKAYYNMRNCTYLDEHVRKDNSIIYFINKNIYISILKFMSIVHKKPERFKLLSDAIKDGKNKVMGIKEGLSLPSHQNKDISYEDSE</sequence>